<keyword evidence="14" id="KW-0472">Membrane</keyword>
<sequence length="1245" mass="140667">MVKNGNVVMQKYELGRLLGKGNFGKVYYGRDLESGQTVAIKVQKSELTEQTKREISIMAMVKHPHVVQLYEVMATKSKIYFVIEQAMGGELFNKLTKGRLKEDAARKLFQQLINAVEFCHSRGVYHRDLKPENLLLDENGNLKVSDFGLSALAESKRQDGLLYTTCGTPAYVAPEVIGRKGYEGAKADIWSCGVILFVLLAGYLPFYDSNLIYLYRKICKAEYKCPNWFPLEVCKLLSRIFDPNPHKRISIAKIKASSWFKKGLGSKQVVNQNAIADGDAVSSSNNTKLELIKPASVSAFDIICWFNLSGLFINDDQKEELRFTSVKPVPVIISKLVEVGKSLNLEVMKKEVGFLMLEGLNESRYETVCIGVQIFEISVSRYFIELSRSSGDATDYQNMLTQTIRPALEEIVQAWQGQGNFGKVYYGRDLERGQAVAIKVIDKEKVQKSELTEQTKREISIMAMVKHPHVVQLYEVMATKSKIYFVIEQAMGGELFNKLTKGRLKEDAARKLFQQLINAVEFCHSRGVYHRDLKPENLLLDENGNLKVLDFGLSALAESKRQDGLLYTTCGTPAYVAPEVICRKGYDGVKADIWSCGVILFVLLAGYLPFYDSNLIYLYRKICKAEYKCPNWFPLEVRKLLSRIFDPNPHKRISIAKIKASSWFKKGLGSKQVVNQNVIADGDAVSSSNNTKLELIKPASISAFDIICWFNLSGLFINDDQKEELRFTSVKPVPVIISKLVEVGKSLNLEVKKKEVGFLMLEGFNESRYETVCIGVQIFEISESRYFIELSRSSGDAIDYQNMLTLTIRPALEEIVQAWQVMQKYELGRLLGQGNFGKVYYGRDLESGHNVAIKVIDKEKVQKAELTEQTKREISVMAMVKHPHVVQLYEVMATKSKIYFVIEQAKGGELFNKLTKGRLKEDAARKLFQQLINAVEFCHSRGVYHRDLKPENLLLDENGNLKVSDFGLSALAESKRQDGLLYTTCGTPAYVAPEVIGRKGYEGAKADIWSCGVILFVLLAGYLPFYDSNLIYLYRKICKAEYKCPNWFPLEVRKLLSRIFDPNPHKRISIAEIKASSWFKKGLGSKQVVNQNVIADGDAVSSLDNTKLELIKPASVSAFDIICWFNLSGLFIDDDQKEELRFTSVKPVPVIISKLVEVGKSLNLEVKKKEVGFLMLEGLNESRYETVCIGVQIFEISVSRYFIELSRSSGDAIDYQNMLTQTIRPALDEIVQAWQGVQSHQQSLK</sequence>
<comment type="cofactor">
    <cofactor evidence="1">
        <name>Mn(2+)</name>
        <dbReference type="ChEBI" id="CHEBI:29035"/>
    </cofactor>
</comment>
<dbReference type="InParanoid" id="A0A3Q7HN35"/>
<keyword evidence="6 13" id="KW-0547">Nucleotide-binding</keyword>
<dbReference type="Pfam" id="PF03822">
    <property type="entry name" value="NAF"/>
    <property type="match status" value="3"/>
</dbReference>
<feature type="domain" description="Protein kinase" evidence="15">
    <location>
        <begin position="410"/>
        <end position="664"/>
    </location>
</feature>
<evidence type="ECO:0000259" key="15">
    <source>
        <dbReference type="PROSITE" id="PS50011"/>
    </source>
</evidence>
<evidence type="ECO:0000256" key="11">
    <source>
        <dbReference type="ARBA" id="ARBA00048679"/>
    </source>
</evidence>
<keyword evidence="17" id="KW-1185">Reference proteome</keyword>
<name>A0A3Q7HN35_SOLLC</name>
<dbReference type="SUPFAM" id="SSF56112">
    <property type="entry name" value="Protein kinase-like (PK-like)"/>
    <property type="match status" value="3"/>
</dbReference>
<evidence type="ECO:0000256" key="4">
    <source>
        <dbReference type="ARBA" id="ARBA00022527"/>
    </source>
</evidence>
<keyword evidence="4" id="KW-0723">Serine/threonine-protein kinase</keyword>
<feature type="transmembrane region" description="Helical" evidence="14">
    <location>
        <begin position="189"/>
        <end position="207"/>
    </location>
</feature>
<dbReference type="PaxDb" id="4081-Solyc06g050270.1.1"/>
<dbReference type="PROSITE" id="PS00108">
    <property type="entry name" value="PROTEIN_KINASE_ST"/>
    <property type="match status" value="3"/>
</dbReference>
<dbReference type="InterPro" id="IPR000719">
    <property type="entry name" value="Prot_kinase_dom"/>
</dbReference>
<evidence type="ECO:0000256" key="2">
    <source>
        <dbReference type="ARBA" id="ARBA00006234"/>
    </source>
</evidence>
<dbReference type="Pfam" id="PF00069">
    <property type="entry name" value="Pkinase"/>
    <property type="match status" value="3"/>
</dbReference>
<dbReference type="FunFam" id="3.30.200.20:FF:000096">
    <property type="entry name" value="Non-specific serine/threonine protein kinase"/>
    <property type="match status" value="1"/>
</dbReference>
<evidence type="ECO:0000256" key="12">
    <source>
        <dbReference type="ARBA" id="ARBA00058225"/>
    </source>
</evidence>
<dbReference type="PANTHER" id="PTHR43895:SF46">
    <property type="entry name" value="NON-SPECIFIC SERINE_THREONINE PROTEIN KINASE"/>
    <property type="match status" value="1"/>
</dbReference>
<dbReference type="Proteomes" id="UP000004994">
    <property type="component" value="Chromosome 6"/>
</dbReference>
<reference evidence="16" key="1">
    <citation type="journal article" date="2012" name="Nature">
        <title>The tomato genome sequence provides insights into fleshy fruit evolution.</title>
        <authorList>
            <consortium name="Tomato Genome Consortium"/>
        </authorList>
    </citation>
    <scope>NUCLEOTIDE SEQUENCE [LARGE SCALE GENOMIC DNA]</scope>
    <source>
        <strain evidence="16">cv. Heinz 1706</strain>
    </source>
</reference>
<dbReference type="CDD" id="cd12195">
    <property type="entry name" value="CIPK_C"/>
    <property type="match status" value="3"/>
</dbReference>
<dbReference type="InterPro" id="IPR011009">
    <property type="entry name" value="Kinase-like_dom_sf"/>
</dbReference>
<dbReference type="FunFam" id="1.10.510.10:FF:000303">
    <property type="entry name" value="Non-specific serine/threonine protein kinase"/>
    <property type="match status" value="2"/>
</dbReference>
<keyword evidence="5" id="KW-0808">Transferase</keyword>
<proteinExistence type="inferred from homology"/>
<keyword evidence="14" id="KW-0812">Transmembrane</keyword>
<dbReference type="FunFam" id="1.10.510.10:FF:000279">
    <property type="entry name" value="Non-specific serine/threonine protein kinase"/>
    <property type="match status" value="1"/>
</dbReference>
<dbReference type="InterPro" id="IPR017441">
    <property type="entry name" value="Protein_kinase_ATP_BS"/>
</dbReference>
<dbReference type="GO" id="GO:0007165">
    <property type="term" value="P:signal transduction"/>
    <property type="evidence" value="ECO:0007669"/>
    <property type="project" value="InterPro"/>
</dbReference>
<evidence type="ECO:0000256" key="5">
    <source>
        <dbReference type="ARBA" id="ARBA00022679"/>
    </source>
</evidence>
<dbReference type="Gene3D" id="3.30.310.80">
    <property type="entry name" value="Kinase associated domain 1, KA1"/>
    <property type="match status" value="3"/>
</dbReference>
<dbReference type="GO" id="GO:0106310">
    <property type="term" value="F:protein serine kinase activity"/>
    <property type="evidence" value="ECO:0007669"/>
    <property type="project" value="RHEA"/>
</dbReference>
<evidence type="ECO:0000256" key="1">
    <source>
        <dbReference type="ARBA" id="ARBA00001936"/>
    </source>
</evidence>
<evidence type="ECO:0000256" key="9">
    <source>
        <dbReference type="ARBA" id="ARBA00023211"/>
    </source>
</evidence>
<dbReference type="PROSITE" id="PS00107">
    <property type="entry name" value="PROTEIN_KINASE_ATP"/>
    <property type="match status" value="2"/>
</dbReference>
<dbReference type="STRING" id="4081.A0A3Q7HN35"/>
<dbReference type="InterPro" id="IPR004041">
    <property type="entry name" value="NAF_dom"/>
</dbReference>
<comment type="catalytic activity">
    <reaction evidence="10">
        <text>L-threonyl-[protein] + ATP = O-phospho-L-threonyl-[protein] + ADP + H(+)</text>
        <dbReference type="Rhea" id="RHEA:46608"/>
        <dbReference type="Rhea" id="RHEA-COMP:11060"/>
        <dbReference type="Rhea" id="RHEA-COMP:11605"/>
        <dbReference type="ChEBI" id="CHEBI:15378"/>
        <dbReference type="ChEBI" id="CHEBI:30013"/>
        <dbReference type="ChEBI" id="CHEBI:30616"/>
        <dbReference type="ChEBI" id="CHEBI:61977"/>
        <dbReference type="ChEBI" id="CHEBI:456216"/>
        <dbReference type="EC" id="2.7.11.1"/>
    </reaction>
</comment>
<evidence type="ECO:0000256" key="8">
    <source>
        <dbReference type="ARBA" id="ARBA00022840"/>
    </source>
</evidence>
<feature type="domain" description="Protein kinase" evidence="15">
    <location>
        <begin position="825"/>
        <end position="1079"/>
    </location>
</feature>
<evidence type="ECO:0000256" key="6">
    <source>
        <dbReference type="ARBA" id="ARBA00022741"/>
    </source>
</evidence>
<keyword evidence="14" id="KW-1133">Transmembrane helix</keyword>
<dbReference type="OMA" id="DIICWFN"/>
<reference evidence="16" key="2">
    <citation type="submission" date="2019-01" db="UniProtKB">
        <authorList>
            <consortium name="EnsemblPlants"/>
        </authorList>
    </citation>
    <scope>IDENTIFICATION</scope>
    <source>
        <strain evidence="16">cv. Heinz 1706</strain>
    </source>
</reference>
<organism evidence="16">
    <name type="scientific">Solanum lycopersicum</name>
    <name type="common">Tomato</name>
    <name type="synonym">Lycopersicon esculentum</name>
    <dbReference type="NCBI Taxonomy" id="4081"/>
    <lineage>
        <taxon>Eukaryota</taxon>
        <taxon>Viridiplantae</taxon>
        <taxon>Streptophyta</taxon>
        <taxon>Embryophyta</taxon>
        <taxon>Tracheophyta</taxon>
        <taxon>Spermatophyta</taxon>
        <taxon>Magnoliopsida</taxon>
        <taxon>eudicotyledons</taxon>
        <taxon>Gunneridae</taxon>
        <taxon>Pentapetalae</taxon>
        <taxon>asterids</taxon>
        <taxon>lamiids</taxon>
        <taxon>Solanales</taxon>
        <taxon>Solanaceae</taxon>
        <taxon>Solanoideae</taxon>
        <taxon>Solaneae</taxon>
        <taxon>Solanum</taxon>
        <taxon>Solanum subgen. Lycopersicon</taxon>
    </lineage>
</organism>
<keyword evidence="8 13" id="KW-0067">ATP-binding</keyword>
<comment type="catalytic activity">
    <reaction evidence="11">
        <text>L-seryl-[protein] + ATP = O-phospho-L-seryl-[protein] + ADP + H(+)</text>
        <dbReference type="Rhea" id="RHEA:17989"/>
        <dbReference type="Rhea" id="RHEA-COMP:9863"/>
        <dbReference type="Rhea" id="RHEA-COMP:11604"/>
        <dbReference type="ChEBI" id="CHEBI:15378"/>
        <dbReference type="ChEBI" id="CHEBI:29999"/>
        <dbReference type="ChEBI" id="CHEBI:30616"/>
        <dbReference type="ChEBI" id="CHEBI:83421"/>
        <dbReference type="ChEBI" id="CHEBI:456216"/>
        <dbReference type="EC" id="2.7.11.1"/>
    </reaction>
</comment>
<dbReference type="EC" id="2.7.11.1" evidence="3"/>
<dbReference type="AlphaFoldDB" id="A0A3Q7HN35"/>
<protein>
    <recommendedName>
        <fullName evidence="3">non-specific serine/threonine protein kinase</fullName>
        <ecNumber evidence="3">2.7.11.1</ecNumber>
    </recommendedName>
</protein>
<comment type="similarity">
    <text evidence="2">Belongs to the protein kinase superfamily. CAMK Ser/Thr protein kinase family. SNF1 subfamily.</text>
</comment>
<evidence type="ECO:0000256" key="3">
    <source>
        <dbReference type="ARBA" id="ARBA00012513"/>
    </source>
</evidence>
<dbReference type="PANTHER" id="PTHR43895">
    <property type="entry name" value="CALCIUM/CALMODULIN-DEPENDENT PROTEIN KINASE KINASE-RELATED"/>
    <property type="match status" value="1"/>
</dbReference>
<feature type="domain" description="Protein kinase" evidence="15">
    <location>
        <begin position="12"/>
        <end position="260"/>
    </location>
</feature>
<keyword evidence="9" id="KW-0464">Manganese</keyword>
<dbReference type="Gramene" id="Solyc06g050270.2.1">
    <property type="protein sequence ID" value="Solyc06g050270.2.1"/>
    <property type="gene ID" value="Solyc06g050270.2"/>
</dbReference>
<feature type="binding site" evidence="13">
    <location>
        <position position="41"/>
    </location>
    <ligand>
        <name>ATP</name>
        <dbReference type="ChEBI" id="CHEBI:30616"/>
    </ligand>
</feature>
<keyword evidence="7" id="KW-0418">Kinase</keyword>
<evidence type="ECO:0000313" key="17">
    <source>
        <dbReference type="Proteomes" id="UP000004994"/>
    </source>
</evidence>
<evidence type="ECO:0000256" key="10">
    <source>
        <dbReference type="ARBA" id="ARBA00047899"/>
    </source>
</evidence>
<dbReference type="Gene3D" id="1.10.510.10">
    <property type="entry name" value="Transferase(Phosphotransferase) domain 1"/>
    <property type="match status" value="3"/>
</dbReference>
<evidence type="ECO:0000256" key="13">
    <source>
        <dbReference type="PROSITE-ProRule" id="PRU10141"/>
    </source>
</evidence>
<dbReference type="InterPro" id="IPR008271">
    <property type="entry name" value="Ser/Thr_kinase_AS"/>
</dbReference>
<dbReference type="GO" id="GO:0004674">
    <property type="term" value="F:protein serine/threonine kinase activity"/>
    <property type="evidence" value="ECO:0000318"/>
    <property type="project" value="GO_Central"/>
</dbReference>
<feature type="binding site" evidence="13">
    <location>
        <position position="854"/>
    </location>
    <ligand>
        <name>ATP</name>
        <dbReference type="ChEBI" id="CHEBI:30616"/>
    </ligand>
</feature>
<dbReference type="GO" id="GO:0005524">
    <property type="term" value="F:ATP binding"/>
    <property type="evidence" value="ECO:0007669"/>
    <property type="project" value="UniProtKB-UniRule"/>
</dbReference>
<dbReference type="FunFam" id="3.30.200.20:FF:000042">
    <property type="entry name" value="Aurora kinase A"/>
    <property type="match status" value="2"/>
</dbReference>
<evidence type="ECO:0000256" key="14">
    <source>
        <dbReference type="SAM" id="Phobius"/>
    </source>
</evidence>
<dbReference type="PROSITE" id="PS50011">
    <property type="entry name" value="PROTEIN_KINASE_DOM"/>
    <property type="match status" value="3"/>
</dbReference>
<evidence type="ECO:0000313" key="16">
    <source>
        <dbReference type="EnsemblPlants" id="Solyc06g050270.2.1"/>
    </source>
</evidence>
<accession>A0A3Q7HN35</accession>
<comment type="function">
    <text evidence="12">CIPK serine-threonine protein kinases interact with CBL proteins. Binding of a CBL protein to the regulatory NAF domain of CIPK protein lead to the activation of the kinase in a calcium-dependent manner.</text>
</comment>
<dbReference type="SMART" id="SM00220">
    <property type="entry name" value="S_TKc"/>
    <property type="match status" value="3"/>
</dbReference>
<dbReference type="EnsemblPlants" id="Solyc06g050270.2.1">
    <property type="protein sequence ID" value="Solyc06g050270.2.1"/>
    <property type="gene ID" value="Solyc06g050270.2"/>
</dbReference>
<evidence type="ECO:0000256" key="7">
    <source>
        <dbReference type="ARBA" id="ARBA00022777"/>
    </source>
</evidence>